<protein>
    <recommendedName>
        <fullName evidence="12">L-dopachrome isomerase</fullName>
        <ecNumber evidence="9">5.3.2.1</ecNumber>
        <ecNumber evidence="8">5.3.3.12</ecNumber>
    </recommendedName>
    <alternativeName>
        <fullName evidence="10">L-dopachrome tautomerase</fullName>
    </alternativeName>
    <alternativeName>
        <fullName evidence="11">Phenylpyruvate tautomerase</fullName>
    </alternativeName>
</protein>
<gene>
    <name evidence="13" type="ORF">CSUI_007908</name>
</gene>
<organism evidence="13 14">
    <name type="scientific">Cystoisospora suis</name>
    <dbReference type="NCBI Taxonomy" id="483139"/>
    <lineage>
        <taxon>Eukaryota</taxon>
        <taxon>Sar</taxon>
        <taxon>Alveolata</taxon>
        <taxon>Apicomplexa</taxon>
        <taxon>Conoidasida</taxon>
        <taxon>Coccidia</taxon>
        <taxon>Eucoccidiorida</taxon>
        <taxon>Eimeriorina</taxon>
        <taxon>Sarcocystidae</taxon>
        <taxon>Cystoisospora</taxon>
    </lineage>
</organism>
<evidence type="ECO:0000256" key="11">
    <source>
        <dbReference type="ARBA" id="ARBA00041912"/>
    </source>
</evidence>
<dbReference type="GO" id="GO:0005615">
    <property type="term" value="C:extracellular space"/>
    <property type="evidence" value="ECO:0007669"/>
    <property type="project" value="UniProtKB-KW"/>
</dbReference>
<evidence type="ECO:0000256" key="3">
    <source>
        <dbReference type="ARBA" id="ARBA00022514"/>
    </source>
</evidence>
<dbReference type="InterPro" id="IPR014347">
    <property type="entry name" value="Tautomerase/MIF_sf"/>
</dbReference>
<dbReference type="AlphaFoldDB" id="A0A2C6KPG7"/>
<evidence type="ECO:0000313" key="13">
    <source>
        <dbReference type="EMBL" id="PHJ18266.1"/>
    </source>
</evidence>
<dbReference type="GO" id="GO:0050178">
    <property type="term" value="F:phenylpyruvate tautomerase activity"/>
    <property type="evidence" value="ECO:0007669"/>
    <property type="project" value="UniProtKB-EC"/>
</dbReference>
<evidence type="ECO:0000256" key="5">
    <source>
        <dbReference type="ARBA" id="ARBA00023235"/>
    </source>
</evidence>
<dbReference type="PANTHER" id="PTHR11954:SF6">
    <property type="entry name" value="MACROPHAGE MIGRATION INHIBITORY FACTOR"/>
    <property type="match status" value="1"/>
</dbReference>
<dbReference type="Pfam" id="PF01187">
    <property type="entry name" value="MIF"/>
    <property type="match status" value="1"/>
</dbReference>
<dbReference type="EC" id="5.3.2.1" evidence="9"/>
<comment type="caution">
    <text evidence="13">The sequence shown here is derived from an EMBL/GenBank/DDBJ whole genome shotgun (WGS) entry which is preliminary data.</text>
</comment>
<comment type="catalytic activity">
    <reaction evidence="7">
        <text>L-dopachrome = 5,6-dihydroxyindole-2-carboxylate</text>
        <dbReference type="Rhea" id="RHEA:13041"/>
        <dbReference type="ChEBI" id="CHEBI:16875"/>
        <dbReference type="ChEBI" id="CHEBI:57509"/>
        <dbReference type="EC" id="5.3.3.12"/>
    </reaction>
</comment>
<evidence type="ECO:0000256" key="10">
    <source>
        <dbReference type="ARBA" id="ARBA00041631"/>
    </source>
</evidence>
<dbReference type="GO" id="GO:0004167">
    <property type="term" value="F:dopachrome isomerase activity"/>
    <property type="evidence" value="ECO:0007669"/>
    <property type="project" value="UniProtKB-EC"/>
</dbReference>
<dbReference type="InterPro" id="IPR001398">
    <property type="entry name" value="Macrophage_inhib_fac"/>
</dbReference>
<evidence type="ECO:0000256" key="7">
    <source>
        <dbReference type="ARBA" id="ARBA00036823"/>
    </source>
</evidence>
<dbReference type="Gene3D" id="3.30.429.10">
    <property type="entry name" value="Macrophage Migration Inhibitory Factor"/>
    <property type="match status" value="1"/>
</dbReference>
<comment type="similarity">
    <text evidence="2">Belongs to the MIF family.</text>
</comment>
<keyword evidence="3" id="KW-0202">Cytokine</keyword>
<sequence>MTLRRMPSSRTPKKSAVCPYTFSWEHWYAEGCVVILQFCMCPFGSALSDIIGKPVSYVMVSYVQSAHMRFGGSADPCAFIKVSSIGGLNASVNNKLAAALSAACNTHLGVKPSRVFSNFTNVPASEWGMGDRTFG</sequence>
<dbReference type="Proteomes" id="UP000221165">
    <property type="component" value="Unassembled WGS sequence"/>
</dbReference>
<dbReference type="SUPFAM" id="SSF55331">
    <property type="entry name" value="Tautomerase/MIF"/>
    <property type="match status" value="1"/>
</dbReference>
<dbReference type="GeneID" id="94431262"/>
<dbReference type="VEuPathDB" id="ToxoDB:CSUI_007908"/>
<name>A0A2C6KPG7_9APIC</name>
<keyword evidence="4" id="KW-0964">Secreted</keyword>
<evidence type="ECO:0000256" key="1">
    <source>
        <dbReference type="ARBA" id="ARBA00004613"/>
    </source>
</evidence>
<dbReference type="RefSeq" id="XP_067919974.1">
    <property type="nucleotide sequence ID" value="XM_068068051.1"/>
</dbReference>
<evidence type="ECO:0000256" key="6">
    <source>
        <dbReference type="ARBA" id="ARBA00036735"/>
    </source>
</evidence>
<dbReference type="OrthoDB" id="255819at2759"/>
<evidence type="ECO:0000256" key="4">
    <source>
        <dbReference type="ARBA" id="ARBA00022525"/>
    </source>
</evidence>
<keyword evidence="5" id="KW-0413">Isomerase</keyword>
<dbReference type="PANTHER" id="PTHR11954">
    <property type="entry name" value="D-DOPACHROME DECARBOXYLASE"/>
    <property type="match status" value="1"/>
</dbReference>
<evidence type="ECO:0000256" key="9">
    <source>
        <dbReference type="ARBA" id="ARBA00039086"/>
    </source>
</evidence>
<dbReference type="GO" id="GO:0005125">
    <property type="term" value="F:cytokine activity"/>
    <property type="evidence" value="ECO:0007669"/>
    <property type="project" value="UniProtKB-KW"/>
</dbReference>
<evidence type="ECO:0000256" key="8">
    <source>
        <dbReference type="ARBA" id="ARBA00038932"/>
    </source>
</evidence>
<dbReference type="EC" id="5.3.3.12" evidence="8"/>
<dbReference type="EMBL" id="MIGC01004275">
    <property type="protein sequence ID" value="PHJ18266.1"/>
    <property type="molecule type" value="Genomic_DNA"/>
</dbReference>
<comment type="subcellular location">
    <subcellularLocation>
        <location evidence="1">Secreted</location>
    </subcellularLocation>
</comment>
<keyword evidence="14" id="KW-1185">Reference proteome</keyword>
<proteinExistence type="inferred from homology"/>
<reference evidence="13 14" key="1">
    <citation type="journal article" date="2017" name="Int. J. Parasitol.">
        <title>The genome of the protozoan parasite Cystoisospora suis and a reverse vaccinology approach to identify vaccine candidates.</title>
        <authorList>
            <person name="Palmieri N."/>
            <person name="Shrestha A."/>
            <person name="Ruttkowski B."/>
            <person name="Beck T."/>
            <person name="Vogl C."/>
            <person name="Tomley F."/>
            <person name="Blake D.P."/>
            <person name="Joachim A."/>
        </authorList>
    </citation>
    <scope>NUCLEOTIDE SEQUENCE [LARGE SCALE GENOMIC DNA]</scope>
    <source>
        <strain evidence="13 14">Wien I</strain>
    </source>
</reference>
<accession>A0A2C6KPG7</accession>
<evidence type="ECO:0000313" key="14">
    <source>
        <dbReference type="Proteomes" id="UP000221165"/>
    </source>
</evidence>
<evidence type="ECO:0000256" key="2">
    <source>
        <dbReference type="ARBA" id="ARBA00005851"/>
    </source>
</evidence>
<evidence type="ECO:0000256" key="12">
    <source>
        <dbReference type="ARBA" id="ARBA00042730"/>
    </source>
</evidence>
<comment type="catalytic activity">
    <reaction evidence="6">
        <text>3-phenylpyruvate = enol-phenylpyruvate</text>
        <dbReference type="Rhea" id="RHEA:17097"/>
        <dbReference type="ChEBI" id="CHEBI:16815"/>
        <dbReference type="ChEBI" id="CHEBI:18005"/>
        <dbReference type="EC" id="5.3.2.1"/>
    </reaction>
</comment>